<sequence>MIRHLTKDVLDIILGERKTTVCSTKSHVVDLRRSIFLRGLNAKNVAGSDDATAESCKTINRLGSVHTHRRAHGRATAIYDRIMVIFVRAQWRSAAPRAIPYRPRRCVR</sequence>
<accession>A0A4C1ZIW7</accession>
<dbReference type="Proteomes" id="UP000299102">
    <property type="component" value="Unassembled WGS sequence"/>
</dbReference>
<reference evidence="1 2" key="1">
    <citation type="journal article" date="2019" name="Commun. Biol.">
        <title>The bagworm genome reveals a unique fibroin gene that provides high tensile strength.</title>
        <authorList>
            <person name="Kono N."/>
            <person name="Nakamura H."/>
            <person name="Ohtoshi R."/>
            <person name="Tomita M."/>
            <person name="Numata K."/>
            <person name="Arakawa K."/>
        </authorList>
    </citation>
    <scope>NUCLEOTIDE SEQUENCE [LARGE SCALE GENOMIC DNA]</scope>
</reference>
<protein>
    <submittedName>
        <fullName evidence="1">Uncharacterized protein</fullName>
    </submittedName>
</protein>
<name>A0A4C1ZIW7_EUMVA</name>
<gene>
    <name evidence="1" type="ORF">EVAR_103491_1</name>
</gene>
<proteinExistence type="predicted"/>
<dbReference type="AlphaFoldDB" id="A0A4C1ZIW7"/>
<organism evidence="1 2">
    <name type="scientific">Eumeta variegata</name>
    <name type="common">Bagworm moth</name>
    <name type="synonym">Eumeta japonica</name>
    <dbReference type="NCBI Taxonomy" id="151549"/>
    <lineage>
        <taxon>Eukaryota</taxon>
        <taxon>Metazoa</taxon>
        <taxon>Ecdysozoa</taxon>
        <taxon>Arthropoda</taxon>
        <taxon>Hexapoda</taxon>
        <taxon>Insecta</taxon>
        <taxon>Pterygota</taxon>
        <taxon>Neoptera</taxon>
        <taxon>Endopterygota</taxon>
        <taxon>Lepidoptera</taxon>
        <taxon>Glossata</taxon>
        <taxon>Ditrysia</taxon>
        <taxon>Tineoidea</taxon>
        <taxon>Psychidae</taxon>
        <taxon>Oiketicinae</taxon>
        <taxon>Eumeta</taxon>
    </lineage>
</organism>
<dbReference type="EMBL" id="BGZK01001854">
    <property type="protein sequence ID" value="GBP87362.1"/>
    <property type="molecule type" value="Genomic_DNA"/>
</dbReference>
<comment type="caution">
    <text evidence="1">The sequence shown here is derived from an EMBL/GenBank/DDBJ whole genome shotgun (WGS) entry which is preliminary data.</text>
</comment>
<keyword evidence="2" id="KW-1185">Reference proteome</keyword>
<evidence type="ECO:0000313" key="2">
    <source>
        <dbReference type="Proteomes" id="UP000299102"/>
    </source>
</evidence>
<evidence type="ECO:0000313" key="1">
    <source>
        <dbReference type="EMBL" id="GBP87362.1"/>
    </source>
</evidence>